<dbReference type="OrthoDB" id="5419730at2"/>
<dbReference type="InterPro" id="IPR002934">
    <property type="entry name" value="Polymerase_NTP_transf_dom"/>
</dbReference>
<dbReference type="PANTHER" id="PTHR37030">
    <property type="entry name" value="NUCLEOTIDYLTRANSFERASE"/>
    <property type="match status" value="1"/>
</dbReference>
<feature type="domain" description="Polymerase nucleotidyl transferase" evidence="1">
    <location>
        <begin position="9"/>
        <end position="65"/>
    </location>
</feature>
<comment type="caution">
    <text evidence="2">The sequence shown here is derived from an EMBL/GenBank/DDBJ whole genome shotgun (WGS) entry which is preliminary data.</text>
</comment>
<reference evidence="2 3" key="1">
    <citation type="submission" date="2019-07" db="EMBL/GenBank/DDBJ databases">
        <title>Insights of Desulfuromonas acetexigens electromicrobiology.</title>
        <authorList>
            <person name="Katuri K."/>
            <person name="Sapireddy V."/>
            <person name="Shaw D.R."/>
            <person name="Saikaly P."/>
        </authorList>
    </citation>
    <scope>NUCLEOTIDE SEQUENCE [LARGE SCALE GENOMIC DNA]</scope>
    <source>
        <strain evidence="2 3">2873</strain>
    </source>
</reference>
<protein>
    <submittedName>
        <fullName evidence="2">Nucleotidyltransferase domain-containing protein</fullName>
    </submittedName>
</protein>
<evidence type="ECO:0000313" key="2">
    <source>
        <dbReference type="EMBL" id="TRO81811.1"/>
    </source>
</evidence>
<dbReference type="Proteomes" id="UP000317155">
    <property type="component" value="Unassembled WGS sequence"/>
</dbReference>
<evidence type="ECO:0000259" key="1">
    <source>
        <dbReference type="Pfam" id="PF01909"/>
    </source>
</evidence>
<accession>A0A550JF30</accession>
<name>A0A550JF30_9BACT</name>
<organism evidence="2 3">
    <name type="scientific">Trichloromonas acetexigens</name>
    <dbReference type="NCBI Taxonomy" id="38815"/>
    <lineage>
        <taxon>Bacteria</taxon>
        <taxon>Pseudomonadati</taxon>
        <taxon>Thermodesulfobacteriota</taxon>
        <taxon>Desulfuromonadia</taxon>
        <taxon>Desulfuromonadales</taxon>
        <taxon>Trichloromonadaceae</taxon>
        <taxon>Trichloromonas</taxon>
    </lineage>
</organism>
<dbReference type="InterPro" id="IPR043519">
    <property type="entry name" value="NT_sf"/>
</dbReference>
<dbReference type="Pfam" id="PF01909">
    <property type="entry name" value="NTP_transf_2"/>
    <property type="match status" value="1"/>
</dbReference>
<dbReference type="Gene3D" id="3.30.460.10">
    <property type="entry name" value="Beta Polymerase, domain 2"/>
    <property type="match status" value="1"/>
</dbReference>
<gene>
    <name evidence="2" type="ORF">FL622_08390</name>
</gene>
<dbReference type="EMBL" id="VJVV01000005">
    <property type="protein sequence ID" value="TRO81811.1"/>
    <property type="molecule type" value="Genomic_DNA"/>
</dbReference>
<dbReference type="PANTHER" id="PTHR37030:SF1">
    <property type="entry name" value="NUCLEOTIDYLTRANSFERASE"/>
    <property type="match status" value="1"/>
</dbReference>
<dbReference type="SUPFAM" id="SSF81301">
    <property type="entry name" value="Nucleotidyltransferase"/>
    <property type="match status" value="1"/>
</dbReference>
<evidence type="ECO:0000313" key="3">
    <source>
        <dbReference type="Proteomes" id="UP000317155"/>
    </source>
</evidence>
<keyword evidence="2" id="KW-0808">Transferase</keyword>
<dbReference type="AlphaFoldDB" id="A0A550JF30"/>
<proteinExistence type="predicted"/>
<dbReference type="CDD" id="cd05403">
    <property type="entry name" value="NT_KNTase_like"/>
    <property type="match status" value="1"/>
</dbReference>
<sequence length="109" mass="12243">MTVEKVLPEIVKRLVAAAQPEEIILFGSLARGEGRPDSDIDLLVIETEPFGPERSRLVEIGRLEAALGRLPHATDLLIYSRDEIKKWKDSPHHVIGRALREGTVLYARH</sequence>
<dbReference type="GO" id="GO:0016779">
    <property type="term" value="F:nucleotidyltransferase activity"/>
    <property type="evidence" value="ECO:0007669"/>
    <property type="project" value="InterPro"/>
</dbReference>
<keyword evidence="3" id="KW-1185">Reference proteome</keyword>
<dbReference type="RefSeq" id="WP_092057637.1">
    <property type="nucleotide sequence ID" value="NZ_FOJJ01000037.1"/>
</dbReference>